<evidence type="ECO:0008006" key="3">
    <source>
        <dbReference type="Google" id="ProtNLM"/>
    </source>
</evidence>
<dbReference type="InterPro" id="IPR029069">
    <property type="entry name" value="HotDog_dom_sf"/>
</dbReference>
<sequence>MGVEVKVELRWADMDAYRHVNNVAMFRLIEEARIRFLADKLMGVESGRITMFVAHQEIDYVQPLLYSHEPARVVMRATRIGTAGFGIGYEIIGADGAVAAIAETSMVVVDDDGRPAQIPEHLRAVLDGLQGEPVPFRRRRAEAAVSP</sequence>
<dbReference type="EMBL" id="CSWP01000013">
    <property type="protein sequence ID" value="CPV71412.1"/>
    <property type="molecule type" value="Genomic_DNA"/>
</dbReference>
<evidence type="ECO:0000313" key="1">
    <source>
        <dbReference type="EMBL" id="CPV71412.1"/>
    </source>
</evidence>
<accession>A0A0U0ZTU4</accession>
<evidence type="ECO:0000313" key="2">
    <source>
        <dbReference type="Proteomes" id="UP000045782"/>
    </source>
</evidence>
<dbReference type="PANTHER" id="PTHR31793:SF24">
    <property type="entry name" value="LONG-CHAIN ACYL-COA THIOESTERASE FADM"/>
    <property type="match status" value="1"/>
</dbReference>
<reference evidence="1 2" key="1">
    <citation type="submission" date="2015-03" db="EMBL/GenBank/DDBJ databases">
        <authorList>
            <person name="Murphy D."/>
        </authorList>
    </citation>
    <scope>NUCLEOTIDE SEQUENCE [LARGE SCALE GENOMIC DNA]</scope>
    <source>
        <strain evidence="1 2">PAP088</strain>
    </source>
</reference>
<dbReference type="Pfam" id="PF13279">
    <property type="entry name" value="4HBT_2"/>
    <property type="match status" value="1"/>
</dbReference>
<dbReference type="GO" id="GO:0047617">
    <property type="term" value="F:fatty acyl-CoA hydrolase activity"/>
    <property type="evidence" value="ECO:0007669"/>
    <property type="project" value="TreeGrafter"/>
</dbReference>
<dbReference type="Gene3D" id="3.10.129.10">
    <property type="entry name" value="Hotdog Thioesterase"/>
    <property type="match status" value="1"/>
</dbReference>
<dbReference type="InterPro" id="IPR050563">
    <property type="entry name" value="4-hydroxybenzoyl-CoA_TE"/>
</dbReference>
<dbReference type="Proteomes" id="UP000045782">
    <property type="component" value="Unassembled WGS sequence"/>
</dbReference>
<dbReference type="AlphaFoldDB" id="A0A0U0ZTU4"/>
<name>A0A0U0ZTU4_9MYCO</name>
<dbReference type="SUPFAM" id="SSF54637">
    <property type="entry name" value="Thioesterase/thiol ester dehydrase-isomerase"/>
    <property type="match status" value="1"/>
</dbReference>
<organism evidence="1 2">
    <name type="scientific">Mycobacteroides abscessus</name>
    <dbReference type="NCBI Taxonomy" id="36809"/>
    <lineage>
        <taxon>Bacteria</taxon>
        <taxon>Bacillati</taxon>
        <taxon>Actinomycetota</taxon>
        <taxon>Actinomycetes</taxon>
        <taxon>Mycobacteriales</taxon>
        <taxon>Mycobacteriaceae</taxon>
        <taxon>Mycobacteroides</taxon>
    </lineage>
</organism>
<proteinExistence type="predicted"/>
<dbReference type="CDD" id="cd00586">
    <property type="entry name" value="4HBT"/>
    <property type="match status" value="1"/>
</dbReference>
<protein>
    <recommendedName>
        <fullName evidence="3">Acyl-ACP thioesterase</fullName>
    </recommendedName>
</protein>
<dbReference type="RefSeq" id="WP_005060611.1">
    <property type="nucleotide sequence ID" value="NZ_AP022621.1"/>
</dbReference>
<dbReference type="PANTHER" id="PTHR31793">
    <property type="entry name" value="4-HYDROXYBENZOYL-COA THIOESTERASE FAMILY MEMBER"/>
    <property type="match status" value="1"/>
</dbReference>
<gene>
    <name evidence="1" type="ORF">ERS075579_05007</name>
</gene>